<name>A0ACB9FKT6_ARCLA</name>
<gene>
    <name evidence="1" type="ORF">L6452_02615</name>
</gene>
<sequence>MISPLVEEKWCHLFGDAMATGESCVAPSLTAELVDQSVSQVEEIQDKEGGIQDKEDGTADVYNDCSQYSNRLESLDDQDLRKLQQKYGLTSSRKISMKEKVGIFLYTLALGLLSNDVSERFQRYGETISRAFHDVLESIYGRCKGFMGLARDYIRPKDSTIQCIPQHIENDSRYIPYFKANGTLN</sequence>
<dbReference type="Proteomes" id="UP001055879">
    <property type="component" value="Linkage Group LG01"/>
</dbReference>
<accession>A0ACB9FKT6</accession>
<protein>
    <submittedName>
        <fullName evidence="1">Uncharacterized protein</fullName>
    </submittedName>
</protein>
<keyword evidence="2" id="KW-1185">Reference proteome</keyword>
<reference evidence="2" key="1">
    <citation type="journal article" date="2022" name="Mol. Ecol. Resour.">
        <title>The genomes of chicory, endive, great burdock and yacon provide insights into Asteraceae palaeo-polyploidization history and plant inulin production.</title>
        <authorList>
            <person name="Fan W."/>
            <person name="Wang S."/>
            <person name="Wang H."/>
            <person name="Wang A."/>
            <person name="Jiang F."/>
            <person name="Liu H."/>
            <person name="Zhao H."/>
            <person name="Xu D."/>
            <person name="Zhang Y."/>
        </authorList>
    </citation>
    <scope>NUCLEOTIDE SEQUENCE [LARGE SCALE GENOMIC DNA]</scope>
    <source>
        <strain evidence="2">cv. Niubang</strain>
    </source>
</reference>
<proteinExistence type="predicted"/>
<comment type="caution">
    <text evidence="1">The sequence shown here is derived from an EMBL/GenBank/DDBJ whole genome shotgun (WGS) entry which is preliminary data.</text>
</comment>
<evidence type="ECO:0000313" key="2">
    <source>
        <dbReference type="Proteomes" id="UP001055879"/>
    </source>
</evidence>
<organism evidence="1 2">
    <name type="scientific">Arctium lappa</name>
    <name type="common">Greater burdock</name>
    <name type="synonym">Lappa major</name>
    <dbReference type="NCBI Taxonomy" id="4217"/>
    <lineage>
        <taxon>Eukaryota</taxon>
        <taxon>Viridiplantae</taxon>
        <taxon>Streptophyta</taxon>
        <taxon>Embryophyta</taxon>
        <taxon>Tracheophyta</taxon>
        <taxon>Spermatophyta</taxon>
        <taxon>Magnoliopsida</taxon>
        <taxon>eudicotyledons</taxon>
        <taxon>Gunneridae</taxon>
        <taxon>Pentapetalae</taxon>
        <taxon>asterids</taxon>
        <taxon>campanulids</taxon>
        <taxon>Asterales</taxon>
        <taxon>Asteraceae</taxon>
        <taxon>Carduoideae</taxon>
        <taxon>Cardueae</taxon>
        <taxon>Arctiinae</taxon>
        <taxon>Arctium</taxon>
    </lineage>
</organism>
<evidence type="ECO:0000313" key="1">
    <source>
        <dbReference type="EMBL" id="KAI3771451.1"/>
    </source>
</evidence>
<dbReference type="EMBL" id="CM042047">
    <property type="protein sequence ID" value="KAI3771451.1"/>
    <property type="molecule type" value="Genomic_DNA"/>
</dbReference>
<reference evidence="1 2" key="2">
    <citation type="journal article" date="2022" name="Mol. Ecol. Resour.">
        <title>The genomes of chicory, endive, great burdock and yacon provide insights into Asteraceae paleo-polyploidization history and plant inulin production.</title>
        <authorList>
            <person name="Fan W."/>
            <person name="Wang S."/>
            <person name="Wang H."/>
            <person name="Wang A."/>
            <person name="Jiang F."/>
            <person name="Liu H."/>
            <person name="Zhao H."/>
            <person name="Xu D."/>
            <person name="Zhang Y."/>
        </authorList>
    </citation>
    <scope>NUCLEOTIDE SEQUENCE [LARGE SCALE GENOMIC DNA]</scope>
    <source>
        <strain evidence="2">cv. Niubang</strain>
    </source>
</reference>